<keyword evidence="1" id="KW-0812">Transmembrane</keyword>
<dbReference type="AlphaFoldDB" id="A0A8T2KAR7"/>
<dbReference type="Proteomes" id="UP000812440">
    <property type="component" value="Chromosome 1"/>
</dbReference>
<keyword evidence="1" id="KW-1133">Transmembrane helix</keyword>
<name>A0A8T2KAR7_9PIPI</name>
<keyword evidence="1" id="KW-0472">Membrane</keyword>
<comment type="caution">
    <text evidence="2">The sequence shown here is derived from an EMBL/GenBank/DDBJ whole genome shotgun (WGS) entry which is preliminary data.</text>
</comment>
<dbReference type="EMBL" id="JAACNH010000001">
    <property type="protein sequence ID" value="KAG8453492.1"/>
    <property type="molecule type" value="Genomic_DNA"/>
</dbReference>
<evidence type="ECO:0000313" key="3">
    <source>
        <dbReference type="Proteomes" id="UP000812440"/>
    </source>
</evidence>
<reference evidence="2" key="1">
    <citation type="thesis" date="2020" institute="ProQuest LLC" country="789 East Eisenhower Parkway, Ann Arbor, MI, USA">
        <title>Comparative Genomics and Chromosome Evolution.</title>
        <authorList>
            <person name="Mudd A.B."/>
        </authorList>
    </citation>
    <scope>NUCLEOTIDE SEQUENCE</scope>
    <source>
        <strain evidence="2">Female2</strain>
        <tissue evidence="2">Blood</tissue>
    </source>
</reference>
<evidence type="ECO:0000313" key="2">
    <source>
        <dbReference type="EMBL" id="KAG8453492.1"/>
    </source>
</evidence>
<accession>A0A8T2KAR7</accession>
<sequence>MICNIQVYRNTHQFSLCGNNICCCGQFLCFPALMIVEFLTKEFVHVVFEGYYLESNISLTVFFWVTSHCVFSLFIRSLNT</sequence>
<gene>
    <name evidence="2" type="ORF">GDO86_000210</name>
</gene>
<proteinExistence type="predicted"/>
<protein>
    <submittedName>
        <fullName evidence="2">Uncharacterized protein</fullName>
    </submittedName>
</protein>
<organism evidence="2 3">
    <name type="scientific">Hymenochirus boettgeri</name>
    <name type="common">Congo dwarf clawed frog</name>
    <dbReference type="NCBI Taxonomy" id="247094"/>
    <lineage>
        <taxon>Eukaryota</taxon>
        <taxon>Metazoa</taxon>
        <taxon>Chordata</taxon>
        <taxon>Craniata</taxon>
        <taxon>Vertebrata</taxon>
        <taxon>Euteleostomi</taxon>
        <taxon>Amphibia</taxon>
        <taxon>Batrachia</taxon>
        <taxon>Anura</taxon>
        <taxon>Pipoidea</taxon>
        <taxon>Pipidae</taxon>
        <taxon>Pipinae</taxon>
        <taxon>Hymenochirus</taxon>
    </lineage>
</organism>
<keyword evidence="3" id="KW-1185">Reference proteome</keyword>
<feature type="transmembrane region" description="Helical" evidence="1">
    <location>
        <begin position="57"/>
        <end position="75"/>
    </location>
</feature>
<evidence type="ECO:0000256" key="1">
    <source>
        <dbReference type="SAM" id="Phobius"/>
    </source>
</evidence>